<reference evidence="2" key="1">
    <citation type="submission" date="2015-05" db="EMBL/GenBank/DDBJ databases">
        <title>Permanent draft genome of Rhodopirellula islandicus K833.</title>
        <authorList>
            <person name="Kizina J."/>
            <person name="Richter M."/>
            <person name="Glockner F.O."/>
            <person name="Harder J."/>
        </authorList>
    </citation>
    <scope>NUCLEOTIDE SEQUENCE [LARGE SCALE GENOMIC DNA]</scope>
    <source>
        <strain evidence="2">K833</strain>
    </source>
</reference>
<organism evidence="2 3">
    <name type="scientific">Rhodopirellula islandica</name>
    <dbReference type="NCBI Taxonomy" id="595434"/>
    <lineage>
        <taxon>Bacteria</taxon>
        <taxon>Pseudomonadati</taxon>
        <taxon>Planctomycetota</taxon>
        <taxon>Planctomycetia</taxon>
        <taxon>Pirellulales</taxon>
        <taxon>Pirellulaceae</taxon>
        <taxon>Rhodopirellula</taxon>
    </lineage>
</organism>
<evidence type="ECO:0000313" key="2">
    <source>
        <dbReference type="EMBL" id="KLU02138.1"/>
    </source>
</evidence>
<keyword evidence="3" id="KW-1185">Reference proteome</keyword>
<comment type="caution">
    <text evidence="2">The sequence shown here is derived from an EMBL/GenBank/DDBJ whole genome shotgun (WGS) entry which is preliminary data.</text>
</comment>
<evidence type="ECO:0000313" key="3">
    <source>
        <dbReference type="Proteomes" id="UP000036367"/>
    </source>
</evidence>
<proteinExistence type="predicted"/>
<name>A0A0J1B6B9_RHOIS</name>
<evidence type="ECO:0000256" key="1">
    <source>
        <dbReference type="SAM" id="MobiDB-lite"/>
    </source>
</evidence>
<protein>
    <submittedName>
        <fullName evidence="2">Uncharacterized protein</fullName>
    </submittedName>
</protein>
<dbReference type="AlphaFoldDB" id="A0A0J1B6B9"/>
<feature type="region of interest" description="Disordered" evidence="1">
    <location>
        <begin position="1"/>
        <end position="43"/>
    </location>
</feature>
<dbReference type="EMBL" id="LECT01000045">
    <property type="protein sequence ID" value="KLU02138.1"/>
    <property type="molecule type" value="Genomic_DNA"/>
</dbReference>
<sequence length="43" mass="4583">MAPLPIAEPLISRGEGTNRGASMGTLPRRLGATHDLDERVLRG</sequence>
<dbReference type="STRING" id="595434.RISK_005808"/>
<accession>A0A0J1B6B9</accession>
<gene>
    <name evidence="2" type="ORF">RISK_005808</name>
</gene>
<dbReference type="Proteomes" id="UP000036367">
    <property type="component" value="Unassembled WGS sequence"/>
</dbReference>
<feature type="compositionally biased region" description="Basic and acidic residues" evidence="1">
    <location>
        <begin position="32"/>
        <end position="43"/>
    </location>
</feature>
<dbReference type="PATRIC" id="fig|595434.4.peg.5514"/>